<dbReference type="Gene3D" id="2.60.40.340">
    <property type="entry name" value="Rel homology domain (RHD), DNA-binding domain"/>
    <property type="match status" value="1"/>
</dbReference>
<dbReference type="Proteomes" id="UP000001038">
    <property type="component" value="Chromosome 5"/>
</dbReference>
<evidence type="ECO:0000256" key="3">
    <source>
        <dbReference type="ARBA" id="ARBA00022490"/>
    </source>
</evidence>
<keyword evidence="9" id="KW-0539">Nucleus</keyword>
<keyword evidence="13" id="KW-1185">Reference proteome</keyword>
<gene>
    <name evidence="12" type="primary">LOC101165879</name>
</gene>
<dbReference type="FunFam" id="2.60.40.10:FF:000040">
    <property type="entry name" value="Nuclear factor of activated T-cells, cytoplasmic, calcineurin-dependent 2"/>
    <property type="match status" value="1"/>
</dbReference>
<evidence type="ECO:0000256" key="6">
    <source>
        <dbReference type="ARBA" id="ARBA00023015"/>
    </source>
</evidence>
<dbReference type="SUPFAM" id="SSF49417">
    <property type="entry name" value="p53-like transcription factors"/>
    <property type="match status" value="1"/>
</dbReference>
<dbReference type="FunFam" id="2.60.40.340:FF:000001">
    <property type="entry name" value="Nuclear factor of activated T-cells, cytoplasmic, calcineurin-dependent 2"/>
    <property type="match status" value="1"/>
</dbReference>
<dbReference type="Pfam" id="PF16179">
    <property type="entry name" value="RHD_dimer"/>
    <property type="match status" value="1"/>
</dbReference>
<feature type="domain" description="RHD" evidence="11">
    <location>
        <begin position="381"/>
        <end position="563"/>
    </location>
</feature>
<sequence length="888" mass="97785">MTSGGLELSEGLGQDINQEELDFSDLFLYNTAGDEFTVGCTKGDPNAVPQNNSHPALVGINSNDPYMSTSAQPVTSQNTSTYSPNTDNLQRAVLDPQMLLSRANTIPAPSPRIEITPSGDSLSSQTIEPSPGSKSLGAYRECVSPASSNSSTGWQADIYSPITSPCVTPPHGGSYGASLPALDLCPSMQNINTSSAHSSPGTSPRNSVTDETFLQPHLHSTASPLPHRRSRSTSPQGKRCLQQAGSCQEGTPVKQRSRSPSPIPVPHEHQYQHYLYQNQAQTEFQPQAQTSVPGLEEVLSSLSSSLPRAVPHAVGRGAQPQAQRQDRAYGETYEWTLEQETACRVGHEVKSETIYMLPARWSPTQQGHHAGRSTFSGFSVTPLPSLEWTLPSQSGQYELLIQQQPRSHHRAHYETEGSRGAVKTPSGGHPEIQLLGYQGTTPLGLQVFIGTADERLLKPHAFYQVHRITGKTVTTPSFETMINGTKVLEIPLEPQNHMRVLIDCVGILKLRNADIELRNGETDIGRKNTRVRLVFRVHIPQHGGQPVSLQVASNPIECSQRSAQELPAVERQDLDRCSVLGGQQMVLTGQNFTSDSKVIFSEKTQDGLQIWEVEATVDRDKTQANMLFVEIPPYRDRTICQPAKVNFYVINGKKKRSQPQHFIYTPVIAIKSEPLDDYHLNSYSYSDSQPVSAMSMRSLYHHLEQDINPQALTLYHLATVDPRAQIVTTDPLEEPAYYQSRGGSLLSSPVMYHTPNQHYTNCGPAVLSHSALSPSQCMGVRTPVSTKLGDGPKVCDSFEACYMSRQQGYVQTSLPLGKSPPSKYTQVKPGSNTESIGHHVVQIKSSRENCDDERVPERVKVKQENLSYAYLEDVNDIIRRDMKGHNGE</sequence>
<reference evidence="12" key="3">
    <citation type="submission" date="2025-09" db="UniProtKB">
        <authorList>
            <consortium name="Ensembl"/>
        </authorList>
    </citation>
    <scope>IDENTIFICATION</scope>
    <source>
        <strain evidence="12">Hd-rR</strain>
    </source>
</reference>
<evidence type="ECO:0000256" key="5">
    <source>
        <dbReference type="ARBA" id="ARBA00022737"/>
    </source>
</evidence>
<dbReference type="PROSITE" id="PS50254">
    <property type="entry name" value="REL_2"/>
    <property type="match status" value="1"/>
</dbReference>
<dbReference type="InParanoid" id="A0A3B3HBY2"/>
<dbReference type="Gene3D" id="2.60.40.10">
    <property type="entry name" value="Immunoglobulins"/>
    <property type="match status" value="1"/>
</dbReference>
<dbReference type="SMART" id="SM00429">
    <property type="entry name" value="IPT"/>
    <property type="match status" value="1"/>
</dbReference>
<reference evidence="12" key="2">
    <citation type="submission" date="2025-08" db="UniProtKB">
        <authorList>
            <consortium name="Ensembl"/>
        </authorList>
    </citation>
    <scope>IDENTIFICATION</scope>
    <source>
        <strain evidence="12">Hd-rR</strain>
    </source>
</reference>
<dbReference type="GO" id="GO:0005737">
    <property type="term" value="C:cytoplasm"/>
    <property type="evidence" value="ECO:0007669"/>
    <property type="project" value="UniProtKB-SubCell"/>
</dbReference>
<dbReference type="InterPro" id="IPR008366">
    <property type="entry name" value="NFAT"/>
</dbReference>
<dbReference type="GO" id="GO:0045944">
    <property type="term" value="P:positive regulation of transcription by RNA polymerase II"/>
    <property type="evidence" value="ECO:0000318"/>
    <property type="project" value="GO_Central"/>
</dbReference>
<organism evidence="12 13">
    <name type="scientific">Oryzias latipes</name>
    <name type="common">Japanese rice fish</name>
    <name type="synonym">Japanese killifish</name>
    <dbReference type="NCBI Taxonomy" id="8090"/>
    <lineage>
        <taxon>Eukaryota</taxon>
        <taxon>Metazoa</taxon>
        <taxon>Chordata</taxon>
        <taxon>Craniata</taxon>
        <taxon>Vertebrata</taxon>
        <taxon>Euteleostomi</taxon>
        <taxon>Actinopterygii</taxon>
        <taxon>Neopterygii</taxon>
        <taxon>Teleostei</taxon>
        <taxon>Neoteleostei</taxon>
        <taxon>Acanthomorphata</taxon>
        <taxon>Ovalentaria</taxon>
        <taxon>Atherinomorphae</taxon>
        <taxon>Beloniformes</taxon>
        <taxon>Adrianichthyidae</taxon>
        <taxon>Oryziinae</taxon>
        <taxon>Oryzias</taxon>
    </lineage>
</organism>
<dbReference type="SUPFAM" id="SSF81296">
    <property type="entry name" value="E set domains"/>
    <property type="match status" value="1"/>
</dbReference>
<dbReference type="PANTHER" id="PTHR12533">
    <property type="entry name" value="NFAT"/>
    <property type="match status" value="1"/>
</dbReference>
<dbReference type="PANTHER" id="PTHR12533:SF4">
    <property type="entry name" value="NUCLEAR FACTOR OF ACTIVATED T-CELLS, CYTOPLASMIC 2"/>
    <property type="match status" value="1"/>
</dbReference>
<dbReference type="GO" id="GO:0007399">
    <property type="term" value="P:nervous system development"/>
    <property type="evidence" value="ECO:0007669"/>
    <property type="project" value="UniProtKB-ARBA"/>
</dbReference>
<dbReference type="STRING" id="8090.ENSORLP00000029351"/>
<evidence type="ECO:0000313" key="12">
    <source>
        <dbReference type="Ensembl" id="ENSORLP00000029351.1"/>
    </source>
</evidence>
<dbReference type="InterPro" id="IPR037059">
    <property type="entry name" value="RHD_DNA_bind_dom_sf"/>
</dbReference>
<dbReference type="GO" id="GO:0000981">
    <property type="term" value="F:DNA-binding transcription factor activity, RNA polymerase II-specific"/>
    <property type="evidence" value="ECO:0000318"/>
    <property type="project" value="GO_Central"/>
</dbReference>
<evidence type="ECO:0000259" key="11">
    <source>
        <dbReference type="PROSITE" id="PS50254"/>
    </source>
</evidence>
<dbReference type="Bgee" id="ENSORLG00000023353">
    <property type="expression patterns" value="Expressed in pharyngeal gill and 9 other cell types or tissues"/>
</dbReference>
<keyword evidence="6" id="KW-0805">Transcription regulation</keyword>
<feature type="compositionally biased region" description="Polar residues" evidence="10">
    <location>
        <begin position="822"/>
        <end position="833"/>
    </location>
</feature>
<feature type="region of interest" description="Disordered" evidence="10">
    <location>
        <begin position="218"/>
        <end position="266"/>
    </location>
</feature>
<evidence type="ECO:0000256" key="10">
    <source>
        <dbReference type="SAM" id="MobiDB-lite"/>
    </source>
</evidence>
<dbReference type="PRINTS" id="PR01789">
    <property type="entry name" value="NUCFACTORATC"/>
</dbReference>
<dbReference type="GO" id="GO:0005634">
    <property type="term" value="C:nucleus"/>
    <property type="evidence" value="ECO:0000318"/>
    <property type="project" value="GO_Central"/>
</dbReference>
<dbReference type="OrthoDB" id="5346094at2759"/>
<dbReference type="KEGG" id="ola:101165879"/>
<feature type="compositionally biased region" description="Polar residues" evidence="10">
    <location>
        <begin position="118"/>
        <end position="128"/>
    </location>
</feature>
<keyword evidence="5" id="KW-0677">Repeat</keyword>
<dbReference type="InterPro" id="IPR014756">
    <property type="entry name" value="Ig_E-set"/>
</dbReference>
<protein>
    <recommendedName>
        <fullName evidence="11">RHD domain-containing protein</fullName>
    </recommendedName>
</protein>
<evidence type="ECO:0000256" key="7">
    <source>
        <dbReference type="ARBA" id="ARBA00023125"/>
    </source>
</evidence>
<dbReference type="InterPro" id="IPR032397">
    <property type="entry name" value="RHD_dimer"/>
</dbReference>
<evidence type="ECO:0000256" key="4">
    <source>
        <dbReference type="ARBA" id="ARBA00022553"/>
    </source>
</evidence>
<feature type="region of interest" description="Disordered" evidence="10">
    <location>
        <begin position="190"/>
        <end position="209"/>
    </location>
</feature>
<keyword evidence="7" id="KW-0238">DNA-binding</keyword>
<evidence type="ECO:0000256" key="9">
    <source>
        <dbReference type="ARBA" id="ARBA00023242"/>
    </source>
</evidence>
<dbReference type="RefSeq" id="XP_011473284.1">
    <property type="nucleotide sequence ID" value="XM_011474982.2"/>
</dbReference>
<dbReference type="GeneTree" id="ENSGT00940000156230"/>
<keyword evidence="4" id="KW-0597">Phosphoprotein</keyword>
<comment type="subcellular location">
    <subcellularLocation>
        <location evidence="2">Cytoplasm</location>
    </subcellularLocation>
    <subcellularLocation>
        <location evidence="1">Nucleus</location>
    </subcellularLocation>
</comment>
<evidence type="ECO:0000256" key="8">
    <source>
        <dbReference type="ARBA" id="ARBA00023163"/>
    </source>
</evidence>
<dbReference type="InterPro" id="IPR008967">
    <property type="entry name" value="p53-like_TF_DNA-bd_sf"/>
</dbReference>
<keyword evidence="3" id="KW-0963">Cytoplasm</keyword>
<feature type="compositionally biased region" description="Polar residues" evidence="10">
    <location>
        <begin position="48"/>
        <end position="87"/>
    </location>
</feature>
<reference evidence="12 13" key="1">
    <citation type="journal article" date="2007" name="Nature">
        <title>The medaka draft genome and insights into vertebrate genome evolution.</title>
        <authorList>
            <person name="Kasahara M."/>
            <person name="Naruse K."/>
            <person name="Sasaki S."/>
            <person name="Nakatani Y."/>
            <person name="Qu W."/>
            <person name="Ahsan B."/>
            <person name="Yamada T."/>
            <person name="Nagayasu Y."/>
            <person name="Doi K."/>
            <person name="Kasai Y."/>
            <person name="Jindo T."/>
            <person name="Kobayashi D."/>
            <person name="Shimada A."/>
            <person name="Toyoda A."/>
            <person name="Kuroki Y."/>
            <person name="Fujiyama A."/>
            <person name="Sasaki T."/>
            <person name="Shimizu A."/>
            <person name="Asakawa S."/>
            <person name="Shimizu N."/>
            <person name="Hashimoto S."/>
            <person name="Yang J."/>
            <person name="Lee Y."/>
            <person name="Matsushima K."/>
            <person name="Sugano S."/>
            <person name="Sakaizumi M."/>
            <person name="Narita T."/>
            <person name="Ohishi K."/>
            <person name="Haga S."/>
            <person name="Ohta F."/>
            <person name="Nomoto H."/>
            <person name="Nogata K."/>
            <person name="Morishita T."/>
            <person name="Endo T."/>
            <person name="Shin-I T."/>
            <person name="Takeda H."/>
            <person name="Morishita S."/>
            <person name="Kohara Y."/>
        </authorList>
    </citation>
    <scope>NUCLEOTIDE SEQUENCE [LARGE SCALE GENOMIC DNA]</scope>
    <source>
        <strain evidence="12 13">Hd-rR</strain>
    </source>
</reference>
<dbReference type="Ensembl" id="ENSORLT00000027214.1">
    <property type="protein sequence ID" value="ENSORLP00000029351.1"/>
    <property type="gene ID" value="ENSORLG00000023353.1"/>
</dbReference>
<feature type="region of interest" description="Disordered" evidence="10">
    <location>
        <begin position="812"/>
        <end position="833"/>
    </location>
</feature>
<dbReference type="GO" id="GO:0033173">
    <property type="term" value="P:calcineurin-NFAT signaling cascade"/>
    <property type="evidence" value="ECO:0000318"/>
    <property type="project" value="GO_Central"/>
</dbReference>
<feature type="region of interest" description="Disordered" evidence="10">
    <location>
        <begin position="44"/>
        <end position="87"/>
    </location>
</feature>
<dbReference type="GeneID" id="101165879"/>
<evidence type="ECO:0000256" key="2">
    <source>
        <dbReference type="ARBA" id="ARBA00004496"/>
    </source>
</evidence>
<accession>A0A3B3HBY2</accession>
<dbReference type="InterPro" id="IPR011539">
    <property type="entry name" value="RHD_DNA_bind_dom"/>
</dbReference>
<evidence type="ECO:0000256" key="1">
    <source>
        <dbReference type="ARBA" id="ARBA00004123"/>
    </source>
</evidence>
<feature type="region of interest" description="Disordered" evidence="10">
    <location>
        <begin position="406"/>
        <end position="426"/>
    </location>
</feature>
<dbReference type="InterPro" id="IPR013783">
    <property type="entry name" value="Ig-like_fold"/>
</dbReference>
<feature type="region of interest" description="Disordered" evidence="10">
    <location>
        <begin position="108"/>
        <end position="138"/>
    </location>
</feature>
<dbReference type="GO" id="GO:0000978">
    <property type="term" value="F:RNA polymerase II cis-regulatory region sequence-specific DNA binding"/>
    <property type="evidence" value="ECO:0000318"/>
    <property type="project" value="GO_Central"/>
</dbReference>
<name>A0A3B3HBY2_ORYLA</name>
<dbReference type="GO" id="GO:0005667">
    <property type="term" value="C:transcription regulator complex"/>
    <property type="evidence" value="ECO:0000318"/>
    <property type="project" value="GO_Central"/>
</dbReference>
<evidence type="ECO:0000313" key="13">
    <source>
        <dbReference type="Proteomes" id="UP000001038"/>
    </source>
</evidence>
<dbReference type="AlphaFoldDB" id="A0A3B3HBY2"/>
<dbReference type="InterPro" id="IPR002909">
    <property type="entry name" value="IPT_dom"/>
</dbReference>
<proteinExistence type="predicted"/>
<dbReference type="Pfam" id="PF00554">
    <property type="entry name" value="RHD_DNA_bind"/>
    <property type="match status" value="1"/>
</dbReference>
<keyword evidence="8" id="KW-0804">Transcription</keyword>